<feature type="DNA-binding region" description="OmpR/PhoB-type" evidence="2">
    <location>
        <begin position="87"/>
        <end position="183"/>
    </location>
</feature>
<dbReference type="Pfam" id="PF00486">
    <property type="entry name" value="Trans_reg_C"/>
    <property type="match status" value="1"/>
</dbReference>
<gene>
    <name evidence="5" type="ORF">SAMN05444320_11288</name>
</gene>
<evidence type="ECO:0000256" key="1">
    <source>
        <dbReference type="ARBA" id="ARBA00023125"/>
    </source>
</evidence>
<dbReference type="PROSITE" id="PS51755">
    <property type="entry name" value="OMPR_PHOB"/>
    <property type="match status" value="1"/>
</dbReference>
<dbReference type="InterPro" id="IPR036388">
    <property type="entry name" value="WH-like_DNA-bd_sf"/>
</dbReference>
<dbReference type="CDD" id="cd00383">
    <property type="entry name" value="trans_reg_C"/>
    <property type="match status" value="1"/>
</dbReference>
<keyword evidence="6" id="KW-1185">Reference proteome</keyword>
<evidence type="ECO:0000259" key="4">
    <source>
        <dbReference type="PROSITE" id="PS51755"/>
    </source>
</evidence>
<dbReference type="InterPro" id="IPR001867">
    <property type="entry name" value="OmpR/PhoB-type_DNA-bd"/>
</dbReference>
<feature type="domain" description="OmpR/PhoB-type" evidence="4">
    <location>
        <begin position="87"/>
        <end position="183"/>
    </location>
</feature>
<dbReference type="GO" id="GO:0003677">
    <property type="term" value="F:DNA binding"/>
    <property type="evidence" value="ECO:0007669"/>
    <property type="project" value="UniProtKB-UniRule"/>
</dbReference>
<proteinExistence type="predicted"/>
<dbReference type="OrthoDB" id="3471838at2"/>
<name>A0A1M5LWN7_STRHI</name>
<dbReference type="GO" id="GO:0006355">
    <property type="term" value="P:regulation of DNA-templated transcription"/>
    <property type="evidence" value="ECO:0007669"/>
    <property type="project" value="InterPro"/>
</dbReference>
<dbReference type="AlphaFoldDB" id="A0A1M5LWN7"/>
<dbReference type="SUPFAM" id="SSF46894">
    <property type="entry name" value="C-terminal effector domain of the bipartite response regulators"/>
    <property type="match status" value="1"/>
</dbReference>
<evidence type="ECO:0000313" key="6">
    <source>
        <dbReference type="Proteomes" id="UP000184501"/>
    </source>
</evidence>
<accession>A0A1M5LWN7</accession>
<dbReference type="SMART" id="SM00862">
    <property type="entry name" value="Trans_reg_C"/>
    <property type="match status" value="1"/>
</dbReference>
<organism evidence="5 6">
    <name type="scientific">Streptoalloteichus hindustanus</name>
    <dbReference type="NCBI Taxonomy" id="2017"/>
    <lineage>
        <taxon>Bacteria</taxon>
        <taxon>Bacillati</taxon>
        <taxon>Actinomycetota</taxon>
        <taxon>Actinomycetes</taxon>
        <taxon>Pseudonocardiales</taxon>
        <taxon>Pseudonocardiaceae</taxon>
        <taxon>Streptoalloteichus</taxon>
    </lineage>
</organism>
<dbReference type="STRING" id="2017.SAMN05444320_11288"/>
<dbReference type="EMBL" id="FQVN01000012">
    <property type="protein sequence ID" value="SHG69457.1"/>
    <property type="molecule type" value="Genomic_DNA"/>
</dbReference>
<keyword evidence="1 2" id="KW-0238">DNA-binding</keyword>
<feature type="region of interest" description="Disordered" evidence="3">
    <location>
        <begin position="189"/>
        <end position="229"/>
    </location>
</feature>
<evidence type="ECO:0000256" key="3">
    <source>
        <dbReference type="SAM" id="MobiDB-lite"/>
    </source>
</evidence>
<evidence type="ECO:0000313" key="5">
    <source>
        <dbReference type="EMBL" id="SHG69457.1"/>
    </source>
</evidence>
<dbReference type="Proteomes" id="UP000184501">
    <property type="component" value="Unassembled WGS sequence"/>
</dbReference>
<dbReference type="InterPro" id="IPR016032">
    <property type="entry name" value="Sig_transdc_resp-reg_C-effctor"/>
</dbReference>
<dbReference type="RefSeq" id="WP_083960246.1">
    <property type="nucleotide sequence ID" value="NZ_FQVN01000012.1"/>
</dbReference>
<dbReference type="Gene3D" id="1.10.10.10">
    <property type="entry name" value="Winged helix-like DNA-binding domain superfamily/Winged helix DNA-binding domain"/>
    <property type="match status" value="1"/>
</dbReference>
<dbReference type="GO" id="GO:0000160">
    <property type="term" value="P:phosphorelay signal transduction system"/>
    <property type="evidence" value="ECO:0007669"/>
    <property type="project" value="InterPro"/>
</dbReference>
<protein>
    <submittedName>
        <fullName evidence="5">Transcriptional regulatory protein, C terminal</fullName>
    </submittedName>
</protein>
<sequence length="229" mass="25111">MVGSARHETARVDPGATGAAGWDREEVQLLRWPFDSARREHCRALGVLRLLVVEAGSAAPICSDVREDWVRAPVPREDLLARMAALRAKARAHRTPRLDPSGVLCLGERSISVSPAEAQLLELLVLRFAALVPREALRARLSDGDRTASRNALDLHIKRLRRRIAPLGLAIRTAWGRGYLLEFDAGVGAPEASDDAVPRPRRGPTRRGDEHGGRRHPGVEAGRPGRGRR</sequence>
<reference evidence="5 6" key="1">
    <citation type="submission" date="2016-11" db="EMBL/GenBank/DDBJ databases">
        <authorList>
            <person name="Jaros S."/>
            <person name="Januszkiewicz K."/>
            <person name="Wedrychowicz H."/>
        </authorList>
    </citation>
    <scope>NUCLEOTIDE SEQUENCE [LARGE SCALE GENOMIC DNA]</scope>
    <source>
        <strain evidence="5 6">DSM 44523</strain>
    </source>
</reference>
<evidence type="ECO:0000256" key="2">
    <source>
        <dbReference type="PROSITE-ProRule" id="PRU01091"/>
    </source>
</evidence>